<evidence type="ECO:0000313" key="1">
    <source>
        <dbReference type="EMBL" id="PTQ31193.1"/>
    </source>
</evidence>
<evidence type="ECO:0000313" key="2">
    <source>
        <dbReference type="Proteomes" id="UP000244005"/>
    </source>
</evidence>
<name>A0A2R6WBH0_MARPO</name>
<sequence length="105" mass="11907">MMRVYCVFRSGLQNESTFGDRSLDPLSQYNALPGMLVTMTMRVVIPGFSFRSSSRSSSSRLVSKRLGHLAAIPLCFSTRRTVAHWPCKLFRRQIFSDIMPVMTAL</sequence>
<reference evidence="2" key="1">
    <citation type="journal article" date="2017" name="Cell">
        <title>Insights into land plant evolution garnered from the Marchantia polymorpha genome.</title>
        <authorList>
            <person name="Bowman J.L."/>
            <person name="Kohchi T."/>
            <person name="Yamato K.T."/>
            <person name="Jenkins J."/>
            <person name="Shu S."/>
            <person name="Ishizaki K."/>
            <person name="Yamaoka S."/>
            <person name="Nishihama R."/>
            <person name="Nakamura Y."/>
            <person name="Berger F."/>
            <person name="Adam C."/>
            <person name="Aki S.S."/>
            <person name="Althoff F."/>
            <person name="Araki T."/>
            <person name="Arteaga-Vazquez M.A."/>
            <person name="Balasubrmanian S."/>
            <person name="Barry K."/>
            <person name="Bauer D."/>
            <person name="Boehm C.R."/>
            <person name="Briginshaw L."/>
            <person name="Caballero-Perez J."/>
            <person name="Catarino B."/>
            <person name="Chen F."/>
            <person name="Chiyoda S."/>
            <person name="Chovatia M."/>
            <person name="Davies K.M."/>
            <person name="Delmans M."/>
            <person name="Demura T."/>
            <person name="Dierschke T."/>
            <person name="Dolan L."/>
            <person name="Dorantes-Acosta A.E."/>
            <person name="Eklund D.M."/>
            <person name="Florent S.N."/>
            <person name="Flores-Sandoval E."/>
            <person name="Fujiyama A."/>
            <person name="Fukuzawa H."/>
            <person name="Galik B."/>
            <person name="Grimanelli D."/>
            <person name="Grimwood J."/>
            <person name="Grossniklaus U."/>
            <person name="Hamada T."/>
            <person name="Haseloff J."/>
            <person name="Hetherington A.J."/>
            <person name="Higo A."/>
            <person name="Hirakawa Y."/>
            <person name="Hundley H.N."/>
            <person name="Ikeda Y."/>
            <person name="Inoue K."/>
            <person name="Inoue S.I."/>
            <person name="Ishida S."/>
            <person name="Jia Q."/>
            <person name="Kakita M."/>
            <person name="Kanazawa T."/>
            <person name="Kawai Y."/>
            <person name="Kawashima T."/>
            <person name="Kennedy M."/>
            <person name="Kinose K."/>
            <person name="Kinoshita T."/>
            <person name="Kohara Y."/>
            <person name="Koide E."/>
            <person name="Komatsu K."/>
            <person name="Kopischke S."/>
            <person name="Kubo M."/>
            <person name="Kyozuka J."/>
            <person name="Lagercrantz U."/>
            <person name="Lin S.S."/>
            <person name="Lindquist E."/>
            <person name="Lipzen A.M."/>
            <person name="Lu C.W."/>
            <person name="De Luna E."/>
            <person name="Martienssen R.A."/>
            <person name="Minamino N."/>
            <person name="Mizutani M."/>
            <person name="Mizutani M."/>
            <person name="Mochizuki N."/>
            <person name="Monte I."/>
            <person name="Mosher R."/>
            <person name="Nagasaki H."/>
            <person name="Nakagami H."/>
            <person name="Naramoto S."/>
            <person name="Nishitani K."/>
            <person name="Ohtani M."/>
            <person name="Okamoto T."/>
            <person name="Okumura M."/>
            <person name="Phillips J."/>
            <person name="Pollak B."/>
            <person name="Reinders A."/>
            <person name="Rovekamp M."/>
            <person name="Sano R."/>
            <person name="Sawa S."/>
            <person name="Schmid M.W."/>
            <person name="Shirakawa M."/>
            <person name="Solano R."/>
            <person name="Spunde A."/>
            <person name="Suetsugu N."/>
            <person name="Sugano S."/>
            <person name="Sugiyama A."/>
            <person name="Sun R."/>
            <person name="Suzuki Y."/>
            <person name="Takenaka M."/>
            <person name="Takezawa D."/>
            <person name="Tomogane H."/>
            <person name="Tsuzuki M."/>
            <person name="Ueda T."/>
            <person name="Umeda M."/>
            <person name="Ward J.M."/>
            <person name="Watanabe Y."/>
            <person name="Yazaki K."/>
            <person name="Yokoyama R."/>
            <person name="Yoshitake Y."/>
            <person name="Yotsui I."/>
            <person name="Zachgo S."/>
            <person name="Schmutz J."/>
        </authorList>
    </citation>
    <scope>NUCLEOTIDE SEQUENCE [LARGE SCALE GENOMIC DNA]</scope>
    <source>
        <strain evidence="2">Tak-1</strain>
    </source>
</reference>
<keyword evidence="2" id="KW-1185">Reference proteome</keyword>
<protein>
    <submittedName>
        <fullName evidence="1">Uncharacterized protein</fullName>
    </submittedName>
</protein>
<proteinExistence type="predicted"/>
<gene>
    <name evidence="1" type="ORF">MARPO_0114s0013</name>
</gene>
<dbReference type="EMBL" id="KZ772786">
    <property type="protein sequence ID" value="PTQ31193.1"/>
    <property type="molecule type" value="Genomic_DNA"/>
</dbReference>
<organism evidence="1 2">
    <name type="scientific">Marchantia polymorpha</name>
    <name type="common">Common liverwort</name>
    <name type="synonym">Marchantia aquatica</name>
    <dbReference type="NCBI Taxonomy" id="3197"/>
    <lineage>
        <taxon>Eukaryota</taxon>
        <taxon>Viridiplantae</taxon>
        <taxon>Streptophyta</taxon>
        <taxon>Embryophyta</taxon>
        <taxon>Marchantiophyta</taxon>
        <taxon>Marchantiopsida</taxon>
        <taxon>Marchantiidae</taxon>
        <taxon>Marchantiales</taxon>
        <taxon>Marchantiaceae</taxon>
        <taxon>Marchantia</taxon>
    </lineage>
</organism>
<dbReference type="Proteomes" id="UP000244005">
    <property type="component" value="Unassembled WGS sequence"/>
</dbReference>
<accession>A0A2R6WBH0</accession>
<dbReference type="Gramene" id="Mp4g06400.1">
    <property type="protein sequence ID" value="Mp4g06400.1.cds"/>
    <property type="gene ID" value="Mp4g06400"/>
</dbReference>
<dbReference type="AlphaFoldDB" id="A0A2R6WBH0"/>